<gene>
    <name evidence="1" type="ORF">G3I39_10355</name>
</gene>
<feature type="non-terminal residue" evidence="1">
    <location>
        <position position="1"/>
    </location>
</feature>
<dbReference type="RefSeq" id="WP_164357010.1">
    <property type="nucleotide sequence ID" value="NZ_JAAGME010000413.1"/>
</dbReference>
<feature type="non-terminal residue" evidence="1">
    <location>
        <position position="76"/>
    </location>
</feature>
<organism evidence="1 2">
    <name type="scientific">Streptomyces microflavus</name>
    <name type="common">Streptomyces lipmanii</name>
    <dbReference type="NCBI Taxonomy" id="1919"/>
    <lineage>
        <taxon>Bacteria</taxon>
        <taxon>Bacillati</taxon>
        <taxon>Actinomycetota</taxon>
        <taxon>Actinomycetes</taxon>
        <taxon>Kitasatosporales</taxon>
        <taxon>Streptomycetaceae</taxon>
        <taxon>Streptomyces</taxon>
    </lineage>
</organism>
<evidence type="ECO:0000313" key="2">
    <source>
        <dbReference type="Proteomes" id="UP000471648"/>
    </source>
</evidence>
<dbReference type="Gene3D" id="1.20.120.660">
    <property type="entry name" value="IL-4 antagonist (De novo design) like domain"/>
    <property type="match status" value="1"/>
</dbReference>
<dbReference type="AlphaFoldDB" id="A0A6N9V4M9"/>
<sequence>ERTGNQAGSDEAVVAAREALSTLTAEHPDRPSYLAKVAVALMARFGRTGERADLSEAIDGLRSALAAVPDDHRNRA</sequence>
<accession>A0A6N9V4M9</accession>
<proteinExistence type="predicted"/>
<protein>
    <recommendedName>
        <fullName evidence="3">Tetratricopeptide repeat-containing protein</fullName>
    </recommendedName>
</protein>
<reference evidence="1 2" key="1">
    <citation type="submission" date="2020-01" db="EMBL/GenBank/DDBJ databases">
        <title>Insect and environment-associated Actinomycetes.</title>
        <authorList>
            <person name="Currrie C."/>
            <person name="Chevrette M."/>
            <person name="Carlson C."/>
            <person name="Stubbendieck R."/>
            <person name="Wendt-Pienkowski E."/>
        </authorList>
    </citation>
    <scope>NUCLEOTIDE SEQUENCE [LARGE SCALE GENOMIC DNA]</scope>
    <source>
        <strain evidence="1 2">SID14438</strain>
    </source>
</reference>
<comment type="caution">
    <text evidence="1">The sequence shown here is derived from an EMBL/GenBank/DDBJ whole genome shotgun (WGS) entry which is preliminary data.</text>
</comment>
<evidence type="ECO:0008006" key="3">
    <source>
        <dbReference type="Google" id="ProtNLM"/>
    </source>
</evidence>
<evidence type="ECO:0000313" key="1">
    <source>
        <dbReference type="EMBL" id="NEB67447.1"/>
    </source>
</evidence>
<dbReference type="EMBL" id="JAAGME010000413">
    <property type="protein sequence ID" value="NEB67447.1"/>
    <property type="molecule type" value="Genomic_DNA"/>
</dbReference>
<dbReference type="Proteomes" id="UP000471648">
    <property type="component" value="Unassembled WGS sequence"/>
</dbReference>
<name>A0A6N9V4M9_STRMI</name>